<keyword evidence="1" id="KW-1133">Transmembrane helix</keyword>
<accession>A0A9D7E5X3</accession>
<sequence length="121" mass="13082">MNPRRLVAAASVTLIALIFLCVAWELWLAPLRAGGSMLVLKVLPLLAALFGTLRGRRYTYQWSSLLSLLYIAEGVVRGTSDAAPSATLAWGEAVLASIWFGLCLAFARATRPSLAADRAQY</sequence>
<evidence type="ECO:0000256" key="1">
    <source>
        <dbReference type="SAM" id="Phobius"/>
    </source>
</evidence>
<dbReference type="Proteomes" id="UP000807785">
    <property type="component" value="Unassembled WGS sequence"/>
</dbReference>
<feature type="transmembrane region" description="Helical" evidence="1">
    <location>
        <begin position="33"/>
        <end position="51"/>
    </location>
</feature>
<organism evidence="2 3">
    <name type="scientific">Candidatus Methylophosphatis roskildensis</name>
    <dbReference type="NCBI Taxonomy" id="2899263"/>
    <lineage>
        <taxon>Bacteria</taxon>
        <taxon>Pseudomonadati</taxon>
        <taxon>Pseudomonadota</taxon>
        <taxon>Betaproteobacteria</taxon>
        <taxon>Nitrosomonadales</taxon>
        <taxon>Sterolibacteriaceae</taxon>
        <taxon>Candidatus Methylophosphatis</taxon>
    </lineage>
</organism>
<dbReference type="EMBL" id="JADJEV010000004">
    <property type="protein sequence ID" value="MBK6974346.1"/>
    <property type="molecule type" value="Genomic_DNA"/>
</dbReference>
<keyword evidence="1" id="KW-0812">Transmembrane</keyword>
<evidence type="ECO:0000313" key="2">
    <source>
        <dbReference type="EMBL" id="MBK6974346.1"/>
    </source>
</evidence>
<reference evidence="2" key="1">
    <citation type="submission" date="2020-10" db="EMBL/GenBank/DDBJ databases">
        <title>Connecting structure to function with the recovery of over 1000 high-quality activated sludge metagenome-assembled genomes encoding full-length rRNA genes using long-read sequencing.</title>
        <authorList>
            <person name="Singleton C.M."/>
            <person name="Petriglieri F."/>
            <person name="Kristensen J.M."/>
            <person name="Kirkegaard R.H."/>
            <person name="Michaelsen T.Y."/>
            <person name="Andersen M.H."/>
            <person name="Karst S.M."/>
            <person name="Dueholm M.S."/>
            <person name="Nielsen P.H."/>
            <person name="Albertsen M."/>
        </authorList>
    </citation>
    <scope>NUCLEOTIDE SEQUENCE</scope>
    <source>
        <strain evidence="2">Bjer_18-Q3-R1-45_BAT3C.347</strain>
    </source>
</reference>
<name>A0A9D7E5X3_9PROT</name>
<gene>
    <name evidence="2" type="ORF">IPH26_15835</name>
</gene>
<dbReference type="InterPro" id="IPR018643">
    <property type="entry name" value="DUF2069_membrane"/>
</dbReference>
<comment type="caution">
    <text evidence="2">The sequence shown here is derived from an EMBL/GenBank/DDBJ whole genome shotgun (WGS) entry which is preliminary data.</text>
</comment>
<keyword evidence="1" id="KW-0472">Membrane</keyword>
<dbReference type="Pfam" id="PF09842">
    <property type="entry name" value="DUF2069"/>
    <property type="match status" value="1"/>
</dbReference>
<proteinExistence type="predicted"/>
<protein>
    <submittedName>
        <fullName evidence="2">DUF2069 domain-containing protein</fullName>
    </submittedName>
</protein>
<dbReference type="AlphaFoldDB" id="A0A9D7E5X3"/>
<evidence type="ECO:0000313" key="3">
    <source>
        <dbReference type="Proteomes" id="UP000807785"/>
    </source>
</evidence>